<keyword evidence="2" id="KW-1185">Reference proteome</keyword>
<organism evidence="1 2">
    <name type="scientific">Hyalomma asiaticum</name>
    <name type="common">Tick</name>
    <dbReference type="NCBI Taxonomy" id="266040"/>
    <lineage>
        <taxon>Eukaryota</taxon>
        <taxon>Metazoa</taxon>
        <taxon>Ecdysozoa</taxon>
        <taxon>Arthropoda</taxon>
        <taxon>Chelicerata</taxon>
        <taxon>Arachnida</taxon>
        <taxon>Acari</taxon>
        <taxon>Parasitiformes</taxon>
        <taxon>Ixodida</taxon>
        <taxon>Ixodoidea</taxon>
        <taxon>Ixodidae</taxon>
        <taxon>Hyalomminae</taxon>
        <taxon>Hyalomma</taxon>
    </lineage>
</organism>
<dbReference type="Proteomes" id="UP000821845">
    <property type="component" value="Chromosome 4"/>
</dbReference>
<evidence type="ECO:0000313" key="2">
    <source>
        <dbReference type="Proteomes" id="UP000821845"/>
    </source>
</evidence>
<sequence>MYPGGANEPMDFKGQFTDYMRKVQHQSRMRHNYYRRLHGVPDLKDSDELNRYAQAWANHLAKTGKFRHRTRSPYGENIYMSYNSNPNVKVNGKAPVDSWYSEVKYYNYNNNNFNPKAGHFTQVIWKGSRWLGTGVARSPDGKVFIVSNYKPRGNFGGRFQENCPRPAHDEGTFQQKGGMKG</sequence>
<accession>A0ACB7SIU7</accession>
<proteinExistence type="predicted"/>
<reference evidence="1" key="1">
    <citation type="submission" date="2020-05" db="EMBL/GenBank/DDBJ databases">
        <title>Large-scale comparative analyses of tick genomes elucidate their genetic diversity and vector capacities.</title>
        <authorList>
            <person name="Jia N."/>
            <person name="Wang J."/>
            <person name="Shi W."/>
            <person name="Du L."/>
            <person name="Sun Y."/>
            <person name="Zhan W."/>
            <person name="Jiang J."/>
            <person name="Wang Q."/>
            <person name="Zhang B."/>
            <person name="Ji P."/>
            <person name="Sakyi L.B."/>
            <person name="Cui X."/>
            <person name="Yuan T."/>
            <person name="Jiang B."/>
            <person name="Yang W."/>
            <person name="Lam T.T.-Y."/>
            <person name="Chang Q."/>
            <person name="Ding S."/>
            <person name="Wang X."/>
            <person name="Zhu J."/>
            <person name="Ruan X."/>
            <person name="Zhao L."/>
            <person name="Wei J."/>
            <person name="Que T."/>
            <person name="Du C."/>
            <person name="Cheng J."/>
            <person name="Dai P."/>
            <person name="Han X."/>
            <person name="Huang E."/>
            <person name="Gao Y."/>
            <person name="Liu J."/>
            <person name="Shao H."/>
            <person name="Ye R."/>
            <person name="Li L."/>
            <person name="Wei W."/>
            <person name="Wang X."/>
            <person name="Wang C."/>
            <person name="Yang T."/>
            <person name="Huo Q."/>
            <person name="Li W."/>
            <person name="Guo W."/>
            <person name="Chen H."/>
            <person name="Zhou L."/>
            <person name="Ni X."/>
            <person name="Tian J."/>
            <person name="Zhou Y."/>
            <person name="Sheng Y."/>
            <person name="Liu T."/>
            <person name="Pan Y."/>
            <person name="Xia L."/>
            <person name="Li J."/>
            <person name="Zhao F."/>
            <person name="Cao W."/>
        </authorList>
    </citation>
    <scope>NUCLEOTIDE SEQUENCE</scope>
    <source>
        <strain evidence="1">Hyas-2018</strain>
    </source>
</reference>
<protein>
    <submittedName>
        <fullName evidence="1">Uncharacterized protein</fullName>
    </submittedName>
</protein>
<gene>
    <name evidence="1" type="ORF">HPB50_007952</name>
</gene>
<name>A0ACB7SIU7_HYAAI</name>
<comment type="caution">
    <text evidence="1">The sequence shown here is derived from an EMBL/GenBank/DDBJ whole genome shotgun (WGS) entry which is preliminary data.</text>
</comment>
<evidence type="ECO:0000313" key="1">
    <source>
        <dbReference type="EMBL" id="KAH6932589.1"/>
    </source>
</evidence>
<dbReference type="EMBL" id="CM023484">
    <property type="protein sequence ID" value="KAH6932589.1"/>
    <property type="molecule type" value="Genomic_DNA"/>
</dbReference>